<dbReference type="InterPro" id="IPR050162">
    <property type="entry name" value="MsrA_MetSO_reductase"/>
</dbReference>
<comment type="catalytic activity">
    <reaction evidence="4">
        <text>L-methionyl-[protein] + [thioredoxin]-disulfide + H2O = L-methionyl-(S)-S-oxide-[protein] + [thioredoxin]-dithiol</text>
        <dbReference type="Rhea" id="RHEA:14217"/>
        <dbReference type="Rhea" id="RHEA-COMP:10698"/>
        <dbReference type="Rhea" id="RHEA-COMP:10700"/>
        <dbReference type="Rhea" id="RHEA-COMP:12313"/>
        <dbReference type="Rhea" id="RHEA-COMP:12315"/>
        <dbReference type="ChEBI" id="CHEBI:15377"/>
        <dbReference type="ChEBI" id="CHEBI:16044"/>
        <dbReference type="ChEBI" id="CHEBI:29950"/>
        <dbReference type="ChEBI" id="CHEBI:44120"/>
        <dbReference type="ChEBI" id="CHEBI:50058"/>
        <dbReference type="EC" id="1.8.4.11"/>
    </reaction>
</comment>
<sequence length="333" mass="37701">MIQNIIQKNDPAILSGGKTSVIYFAGGCFWGMEKLMCSIPGVVRTTAGYANGKTGVIPDYETVSSGRSGYRETVRVEYDPAKVSLDALLFAFFRVIDPTVENRQGNDRGTQYQTGIYFADEASKNTVLRIAEIERERHPAFKVEIGPLQSFYEAEEYHQQYLEKNPNGYCHIGRAAFLEAEQMIADPGRYPRPNREKIQEMLDETAFRVTQKGETEPAFQNAFWNKDEKGIYVDVVTGEPLFTSSDKYQSSCGWPAFAKTIDRNAVISREDRSFGMKRIEVKSRSGNSHLGHVFSNDRESPTGTRFCINSAALRFIPYEEMEKEGYGYLKELL</sequence>
<name>A0A644VF60_9ZZZZ</name>
<evidence type="ECO:0000256" key="4">
    <source>
        <dbReference type="ARBA" id="ARBA00047806"/>
    </source>
</evidence>
<evidence type="ECO:0000256" key="3">
    <source>
        <dbReference type="ARBA" id="ARBA00023268"/>
    </source>
</evidence>
<accession>A0A644VF60</accession>
<evidence type="ECO:0000256" key="2">
    <source>
        <dbReference type="ARBA" id="ARBA00023002"/>
    </source>
</evidence>
<dbReference type="EMBL" id="VSSQ01000288">
    <property type="protein sequence ID" value="MPL89795.1"/>
    <property type="molecule type" value="Genomic_DNA"/>
</dbReference>
<proteinExistence type="inferred from homology"/>
<dbReference type="AlphaFoldDB" id="A0A644VF60"/>
<comment type="catalytic activity">
    <reaction evidence="5">
        <text>[thioredoxin]-disulfide + L-methionine + H2O = L-methionine (S)-S-oxide + [thioredoxin]-dithiol</text>
        <dbReference type="Rhea" id="RHEA:19993"/>
        <dbReference type="Rhea" id="RHEA-COMP:10698"/>
        <dbReference type="Rhea" id="RHEA-COMP:10700"/>
        <dbReference type="ChEBI" id="CHEBI:15377"/>
        <dbReference type="ChEBI" id="CHEBI:29950"/>
        <dbReference type="ChEBI" id="CHEBI:50058"/>
        <dbReference type="ChEBI" id="CHEBI:57844"/>
        <dbReference type="ChEBI" id="CHEBI:58772"/>
        <dbReference type="EC" id="1.8.4.11"/>
    </reaction>
</comment>
<dbReference type="SUPFAM" id="SSF55068">
    <property type="entry name" value="Peptide methionine sulfoxide reductase"/>
    <property type="match status" value="1"/>
</dbReference>
<evidence type="ECO:0000313" key="7">
    <source>
        <dbReference type="EMBL" id="MPL89795.1"/>
    </source>
</evidence>
<dbReference type="PANTHER" id="PTHR42799">
    <property type="entry name" value="MITOCHONDRIAL PEPTIDE METHIONINE SULFOXIDE REDUCTASE"/>
    <property type="match status" value="1"/>
</dbReference>
<protein>
    <recommendedName>
        <fullName evidence="1">peptide-methionine (S)-S-oxide reductase</fullName>
        <ecNumber evidence="1">1.8.4.11</ecNumber>
    </recommendedName>
</protein>
<dbReference type="InterPro" id="IPR002579">
    <property type="entry name" value="Met_Sox_Rdtase_MsrB_dom"/>
</dbReference>
<dbReference type="Gene3D" id="3.30.1060.10">
    <property type="entry name" value="Peptide methionine sulphoxide reductase MsrA"/>
    <property type="match status" value="1"/>
</dbReference>
<dbReference type="NCBIfam" id="TIGR00401">
    <property type="entry name" value="msrA"/>
    <property type="match status" value="1"/>
</dbReference>
<keyword evidence="2" id="KW-0560">Oxidoreductase</keyword>
<evidence type="ECO:0000256" key="5">
    <source>
        <dbReference type="ARBA" id="ARBA00048782"/>
    </source>
</evidence>
<evidence type="ECO:0000259" key="6">
    <source>
        <dbReference type="PROSITE" id="PS51790"/>
    </source>
</evidence>
<feature type="domain" description="MsrB" evidence="6">
    <location>
        <begin position="195"/>
        <end position="318"/>
    </location>
</feature>
<dbReference type="Pfam" id="PF01641">
    <property type="entry name" value="SelR"/>
    <property type="match status" value="1"/>
</dbReference>
<organism evidence="7">
    <name type="scientific">bioreactor metagenome</name>
    <dbReference type="NCBI Taxonomy" id="1076179"/>
    <lineage>
        <taxon>unclassified sequences</taxon>
        <taxon>metagenomes</taxon>
        <taxon>ecological metagenomes</taxon>
    </lineage>
</organism>
<dbReference type="PANTHER" id="PTHR42799:SF2">
    <property type="entry name" value="MITOCHONDRIAL PEPTIDE METHIONINE SULFOXIDE REDUCTASE"/>
    <property type="match status" value="1"/>
</dbReference>
<dbReference type="GO" id="GO:0005737">
    <property type="term" value="C:cytoplasm"/>
    <property type="evidence" value="ECO:0007669"/>
    <property type="project" value="TreeGrafter"/>
</dbReference>
<dbReference type="EC" id="1.8.4.11" evidence="1"/>
<dbReference type="FunFam" id="2.170.150.20:FF:000003">
    <property type="entry name" value="Peptide methionine sulfoxide reductase MsrB"/>
    <property type="match status" value="1"/>
</dbReference>
<evidence type="ECO:0000256" key="1">
    <source>
        <dbReference type="ARBA" id="ARBA00012502"/>
    </source>
</evidence>
<dbReference type="InterPro" id="IPR002569">
    <property type="entry name" value="Met_Sox_Rdtase_MsrA_dom"/>
</dbReference>
<dbReference type="Pfam" id="PF01625">
    <property type="entry name" value="PMSR"/>
    <property type="match status" value="1"/>
</dbReference>
<reference evidence="7" key="1">
    <citation type="submission" date="2019-08" db="EMBL/GenBank/DDBJ databases">
        <authorList>
            <person name="Kucharzyk K."/>
            <person name="Murdoch R.W."/>
            <person name="Higgins S."/>
            <person name="Loffler F."/>
        </authorList>
    </citation>
    <scope>NUCLEOTIDE SEQUENCE</scope>
</reference>
<dbReference type="GO" id="GO:0034599">
    <property type="term" value="P:cellular response to oxidative stress"/>
    <property type="evidence" value="ECO:0007669"/>
    <property type="project" value="TreeGrafter"/>
</dbReference>
<comment type="caution">
    <text evidence="7">The sequence shown here is derived from an EMBL/GenBank/DDBJ whole genome shotgun (WGS) entry which is preliminary data.</text>
</comment>
<dbReference type="InterPro" id="IPR036509">
    <property type="entry name" value="Met_Sox_Rdtase_MsrA_sf"/>
</dbReference>
<dbReference type="GO" id="GO:0033743">
    <property type="term" value="F:peptide-methionine (R)-S-oxide reductase activity"/>
    <property type="evidence" value="ECO:0007669"/>
    <property type="project" value="InterPro"/>
</dbReference>
<dbReference type="HAMAP" id="MF_01401">
    <property type="entry name" value="MsrA"/>
    <property type="match status" value="1"/>
</dbReference>
<dbReference type="PROSITE" id="PS51790">
    <property type="entry name" value="MSRB"/>
    <property type="match status" value="1"/>
</dbReference>
<dbReference type="GO" id="GO:0008113">
    <property type="term" value="F:peptide-methionine (S)-S-oxide reductase activity"/>
    <property type="evidence" value="ECO:0007669"/>
    <property type="project" value="UniProtKB-EC"/>
</dbReference>
<dbReference type="Gene3D" id="2.170.150.20">
    <property type="entry name" value="Peptide methionine sulfoxide reductase"/>
    <property type="match status" value="1"/>
</dbReference>
<gene>
    <name evidence="7" type="primary">msrAB_4</name>
    <name evidence="7" type="ORF">SDC9_35837</name>
</gene>
<dbReference type="NCBIfam" id="TIGR00357">
    <property type="entry name" value="peptide-methionine (R)-S-oxide reductase MsrB"/>
    <property type="match status" value="1"/>
</dbReference>
<dbReference type="SUPFAM" id="SSF51316">
    <property type="entry name" value="Mss4-like"/>
    <property type="match status" value="1"/>
</dbReference>
<dbReference type="InterPro" id="IPR011057">
    <property type="entry name" value="Mss4-like_sf"/>
</dbReference>
<keyword evidence="3" id="KW-0511">Multifunctional enzyme</keyword>